<dbReference type="InterPro" id="IPR031717">
    <property type="entry name" value="ODO-1/KGD_C"/>
</dbReference>
<dbReference type="PIRSF" id="PIRSF000157">
    <property type="entry name" value="Oxoglu_dh_E1"/>
    <property type="match status" value="1"/>
</dbReference>
<evidence type="ECO:0000256" key="3">
    <source>
        <dbReference type="ARBA" id="ARBA00022946"/>
    </source>
</evidence>
<keyword evidence="8" id="KW-1185">Reference proteome</keyword>
<organism evidence="7 8">
    <name type="scientific">Stichopus japonicus</name>
    <name type="common">Sea cucumber</name>
    <dbReference type="NCBI Taxonomy" id="307972"/>
    <lineage>
        <taxon>Eukaryota</taxon>
        <taxon>Metazoa</taxon>
        <taxon>Echinodermata</taxon>
        <taxon>Eleutherozoa</taxon>
        <taxon>Echinozoa</taxon>
        <taxon>Holothuroidea</taxon>
        <taxon>Aspidochirotacea</taxon>
        <taxon>Aspidochirotida</taxon>
        <taxon>Stichopodidae</taxon>
        <taxon>Apostichopus</taxon>
    </lineage>
</organism>
<dbReference type="Pfam" id="PF16870">
    <property type="entry name" value="OxoGdeHyase_C"/>
    <property type="match status" value="1"/>
</dbReference>
<dbReference type="Proteomes" id="UP000230750">
    <property type="component" value="Unassembled WGS sequence"/>
</dbReference>
<dbReference type="Gene3D" id="3.40.50.11610">
    <property type="entry name" value="Multifunctional 2-oxoglutarate metabolism enzyme, C-terminal domain"/>
    <property type="match status" value="1"/>
</dbReference>
<dbReference type="InterPro" id="IPR011603">
    <property type="entry name" value="2oxoglutarate_DH_E1"/>
</dbReference>
<dbReference type="Pfam" id="PF00676">
    <property type="entry name" value="E1_dh"/>
    <property type="match status" value="1"/>
</dbReference>
<evidence type="ECO:0000259" key="6">
    <source>
        <dbReference type="SMART" id="SM00861"/>
    </source>
</evidence>
<evidence type="ECO:0000256" key="4">
    <source>
        <dbReference type="ARBA" id="ARBA00023002"/>
    </source>
</evidence>
<dbReference type="Gene3D" id="1.10.287.1150">
    <property type="entry name" value="TPP helical domain"/>
    <property type="match status" value="1"/>
</dbReference>
<dbReference type="Gene3D" id="3.40.50.970">
    <property type="match status" value="2"/>
</dbReference>
<dbReference type="PANTHER" id="PTHR23152:SF4">
    <property type="entry name" value="2-OXOADIPATE DEHYDROGENASE COMPLEX COMPONENT E1"/>
    <property type="match status" value="1"/>
</dbReference>
<dbReference type="InterPro" id="IPR042179">
    <property type="entry name" value="KGD_C_sf"/>
</dbReference>
<comment type="caution">
    <text evidence="7">The sequence shown here is derived from an EMBL/GenBank/DDBJ whole genome shotgun (WGS) entry which is preliminary data.</text>
</comment>
<name>A0A2G8K7X1_STIJA</name>
<dbReference type="STRING" id="307972.A0A2G8K7X1"/>
<keyword evidence="5" id="KW-0786">Thiamine pyrophosphate</keyword>
<reference evidence="7 8" key="1">
    <citation type="journal article" date="2017" name="PLoS Biol.">
        <title>The sea cucumber genome provides insights into morphological evolution and visceral regeneration.</title>
        <authorList>
            <person name="Zhang X."/>
            <person name="Sun L."/>
            <person name="Yuan J."/>
            <person name="Sun Y."/>
            <person name="Gao Y."/>
            <person name="Zhang L."/>
            <person name="Li S."/>
            <person name="Dai H."/>
            <person name="Hamel J.F."/>
            <person name="Liu C."/>
            <person name="Yu Y."/>
            <person name="Liu S."/>
            <person name="Lin W."/>
            <person name="Guo K."/>
            <person name="Jin S."/>
            <person name="Xu P."/>
            <person name="Storey K.B."/>
            <person name="Huan P."/>
            <person name="Zhang T."/>
            <person name="Zhou Y."/>
            <person name="Zhang J."/>
            <person name="Lin C."/>
            <person name="Li X."/>
            <person name="Xing L."/>
            <person name="Huo D."/>
            <person name="Sun M."/>
            <person name="Wang L."/>
            <person name="Mercier A."/>
            <person name="Li F."/>
            <person name="Yang H."/>
            <person name="Xiang J."/>
        </authorList>
    </citation>
    <scope>NUCLEOTIDE SEQUENCE [LARGE SCALE GENOMIC DNA]</scope>
    <source>
        <strain evidence="7">Shaxun</strain>
        <tissue evidence="7">Muscle</tissue>
    </source>
</reference>
<dbReference type="GO" id="GO:0030976">
    <property type="term" value="F:thiamine pyrophosphate binding"/>
    <property type="evidence" value="ECO:0007669"/>
    <property type="project" value="InterPro"/>
</dbReference>
<keyword evidence="3" id="KW-0809">Transit peptide</keyword>
<comment type="similarity">
    <text evidence="2">Belongs to the alpha-ketoglutarate dehydrogenase family.</text>
</comment>
<proteinExistence type="inferred from homology"/>
<gene>
    <name evidence="7" type="ORF">BSL78_19047</name>
</gene>
<dbReference type="PANTHER" id="PTHR23152">
    <property type="entry name" value="2-OXOGLUTARATE DEHYDROGENASE"/>
    <property type="match status" value="1"/>
</dbReference>
<dbReference type="EMBL" id="MRZV01000801">
    <property type="protein sequence ID" value="PIK44087.1"/>
    <property type="molecule type" value="Genomic_DNA"/>
</dbReference>
<keyword evidence="4" id="KW-0560">Oxidoreductase</keyword>
<comment type="cofactor">
    <cofactor evidence="1">
        <name>thiamine diphosphate</name>
        <dbReference type="ChEBI" id="CHEBI:58937"/>
    </cofactor>
</comment>
<evidence type="ECO:0000256" key="1">
    <source>
        <dbReference type="ARBA" id="ARBA00001964"/>
    </source>
</evidence>
<accession>A0A2G8K7X1</accession>
<dbReference type="GO" id="GO:0016624">
    <property type="term" value="F:oxidoreductase activity, acting on the aldehyde or oxo group of donors, disulfide as acceptor"/>
    <property type="evidence" value="ECO:0007669"/>
    <property type="project" value="InterPro"/>
</dbReference>
<dbReference type="Gene3D" id="3.40.50.12470">
    <property type="match status" value="1"/>
</dbReference>
<dbReference type="InterPro" id="IPR005475">
    <property type="entry name" value="Transketolase-like_Pyr-bd"/>
</dbReference>
<dbReference type="SUPFAM" id="SSF52518">
    <property type="entry name" value="Thiamin diphosphate-binding fold (THDP-binding)"/>
    <property type="match status" value="2"/>
</dbReference>
<evidence type="ECO:0000256" key="2">
    <source>
        <dbReference type="ARBA" id="ARBA00006936"/>
    </source>
</evidence>
<evidence type="ECO:0000313" key="8">
    <source>
        <dbReference type="Proteomes" id="UP000230750"/>
    </source>
</evidence>
<dbReference type="AlphaFoldDB" id="A0A2G8K7X1"/>
<dbReference type="Pfam" id="PF02779">
    <property type="entry name" value="Transket_pyr"/>
    <property type="match status" value="1"/>
</dbReference>
<dbReference type="InterPro" id="IPR001017">
    <property type="entry name" value="DH_E1"/>
</dbReference>
<evidence type="ECO:0000313" key="7">
    <source>
        <dbReference type="EMBL" id="PIK44087.1"/>
    </source>
</evidence>
<protein>
    <submittedName>
        <fullName evidence="7">Putative 2-oxoglutarate dehydrogenase E1 component DHKTD1, mitochondrial-like</fullName>
    </submittedName>
</protein>
<feature type="domain" description="Transketolase-like pyrimidine-binding" evidence="6">
    <location>
        <begin position="530"/>
        <end position="733"/>
    </location>
</feature>
<dbReference type="InterPro" id="IPR029061">
    <property type="entry name" value="THDP-binding"/>
</dbReference>
<evidence type="ECO:0000256" key="5">
    <source>
        <dbReference type="ARBA" id="ARBA00023052"/>
    </source>
</evidence>
<dbReference type="OrthoDB" id="413077at2759"/>
<sequence>MQSACLKIRPWKFFEVLTSKPGPRACYHTRNGIYGYKPAAWKNKLDLGLRPKGPSTVASEAHCRLQAWINAYRQHGHKIAALDPLALQEPSTPPELDPARYGLSLEDTTSHDVSDFLQADAPSSLSEVEALLHKNYCGYTAAEFMHLKTEEERQWFAERFEKVHEEDFSSESKKELAIRMAKSQVFENFLAIKRQSLKRYGGEGSESQIAFFLQAFQQCADAGVEEVFVCMAHRGRLNLLIDFFGFSPTVMFRKIDGFTEFPSTASCWGDVVSHLYCSRDIDYNGHNLHVNFLPNPSHLEGVIGEGFCIAEVPHFNIGGTVHLIINNQLGFTTPEDRGRSSDYSSDIAKMNGNPVIHVNGDHPEEVVRACKVALDYRNTFRKDVVVDMVCYRLNGHNELDDPSMTQPIMYDAIKSKKSVPDRYSDKLVREGHMTEDELHTATTDHYNWLSNCLKDAETQEPEAFHLQGRWAGLHPPPKFRTSWNTGVDTQLLQYIGIKSVNYPEHFHPHPGVLRSHIHAREKKITAGSKLDWATAEALAFGSLLSQGFPIRISGQDVGRGTFSHRHAALVDYKSEDLHIPLNHMMNDQKAFLEVVNSPLSELAVLGFEYGMSIESPNRLVIWEAQFGDFFNTAQVIIDTFVTTGEGKWLLQSGLVMLLPHGMDGAGPEHSSCRIERFLQMSNSEETKIDTDDVNFHFCFPTTPAQYFHLLRRQMIRNFRKPLIIASPKGILRLPAATSSLSDMGPGTTFRSVLSDDAVNPSDVKKVIFCSGKHYYALEKERNDRQLMDTALVRLESLCPFPTMELQQELNKYSSATEYIWSQEEHRNMGAWSFVSPRFENLVGCQLKYSGRAIMGASAVGVGKVHKVEAELVIKEPFQL</sequence>
<dbReference type="SMART" id="SM00861">
    <property type="entry name" value="Transket_pyr"/>
    <property type="match status" value="1"/>
</dbReference>